<dbReference type="InterPro" id="IPR022236">
    <property type="entry name" value="DUF3761"/>
</dbReference>
<dbReference type="EMBL" id="LR797271">
    <property type="protein sequence ID" value="CAB4198070.1"/>
    <property type="molecule type" value="Genomic_DNA"/>
</dbReference>
<protein>
    <recommendedName>
        <fullName evidence="2">DUF3761 domain-containing protein</fullName>
    </recommendedName>
</protein>
<dbReference type="Pfam" id="PF12587">
    <property type="entry name" value="DUF3761"/>
    <property type="match status" value="1"/>
</dbReference>
<evidence type="ECO:0008006" key="2">
    <source>
        <dbReference type="Google" id="ProtNLM"/>
    </source>
</evidence>
<sequence>MAKYVVYIVLAILTLIFVAVLKNGIARADCKDGTVSYSNHRPGTCSRHGGVVKWR</sequence>
<proteinExistence type="predicted"/>
<accession>A0A6J5RKQ3</accession>
<reference evidence="1" key="1">
    <citation type="submission" date="2020-05" db="EMBL/GenBank/DDBJ databases">
        <authorList>
            <person name="Chiriac C."/>
            <person name="Salcher M."/>
            <person name="Ghai R."/>
            <person name="Kavagutti S V."/>
        </authorList>
    </citation>
    <scope>NUCLEOTIDE SEQUENCE</scope>
</reference>
<gene>
    <name evidence="1" type="ORF">UFOVP1309_50</name>
</gene>
<evidence type="ECO:0000313" key="1">
    <source>
        <dbReference type="EMBL" id="CAB4198070.1"/>
    </source>
</evidence>
<organism evidence="1">
    <name type="scientific">uncultured Caudovirales phage</name>
    <dbReference type="NCBI Taxonomy" id="2100421"/>
    <lineage>
        <taxon>Viruses</taxon>
        <taxon>Duplodnaviria</taxon>
        <taxon>Heunggongvirae</taxon>
        <taxon>Uroviricota</taxon>
        <taxon>Caudoviricetes</taxon>
        <taxon>Peduoviridae</taxon>
        <taxon>Maltschvirus</taxon>
        <taxon>Maltschvirus maltsch</taxon>
    </lineage>
</organism>
<name>A0A6J5RKQ3_9CAUD</name>